<protein>
    <submittedName>
        <fullName evidence="2">Uncharacterized protein</fullName>
    </submittedName>
</protein>
<dbReference type="AlphaFoldDB" id="A0A4Q9LL60"/>
<feature type="transmembrane region" description="Helical" evidence="1">
    <location>
        <begin position="120"/>
        <end position="140"/>
    </location>
</feature>
<evidence type="ECO:0000313" key="3">
    <source>
        <dbReference type="Proteomes" id="UP000291404"/>
    </source>
</evidence>
<organism evidence="2 3">
    <name type="scientific">Hamiltosporidium magnivora</name>
    <dbReference type="NCBI Taxonomy" id="148818"/>
    <lineage>
        <taxon>Eukaryota</taxon>
        <taxon>Fungi</taxon>
        <taxon>Fungi incertae sedis</taxon>
        <taxon>Microsporidia</taxon>
        <taxon>Dubosqiidae</taxon>
        <taxon>Hamiltosporidium</taxon>
    </lineage>
</organism>
<feature type="transmembrane region" description="Helical" evidence="1">
    <location>
        <begin position="288"/>
        <end position="306"/>
    </location>
</feature>
<dbReference type="VEuPathDB" id="MicrosporidiaDB:CWI39_0392p0010"/>
<accession>A0A4Q9LL60</accession>
<keyword evidence="3" id="KW-1185">Reference proteome</keyword>
<keyword evidence="1" id="KW-0812">Transmembrane</keyword>
<feature type="transmembrane region" description="Helical" evidence="1">
    <location>
        <begin position="94"/>
        <end position="113"/>
    </location>
</feature>
<proteinExistence type="predicted"/>
<feature type="transmembrane region" description="Helical" evidence="1">
    <location>
        <begin position="61"/>
        <end position="82"/>
    </location>
</feature>
<feature type="transmembrane region" description="Helical" evidence="1">
    <location>
        <begin position="7"/>
        <end position="29"/>
    </location>
</feature>
<keyword evidence="1" id="KW-1133">Transmembrane helix</keyword>
<feature type="transmembrane region" description="Helical" evidence="1">
    <location>
        <begin position="219"/>
        <end position="241"/>
    </location>
</feature>
<sequence>MIENKRAVIYSFLFGFSSSIYLIILQYPIKMNYNSMIYTHILFFSLLSFILNFISRNRKVTTFMLIPSIFSIFYGILDYLIILSICNNLKYKSYIYNIIFLSVILFCVLIITMKLSLMSLPIIFINLCFLQLILRLEIFEITSTGFDLANIEFGLIKKEYPMYNLVLVLGILMRFFSSRTMKHYSIDRNYAVLSAFSMFTLSLISVLYNHKEFIQEFEIISNCIVTYSFSLFFGAISYFLITTHAMKMDFHYIISFECVFLILSQLLFKSLQNNSFFVKSIVEKKLISIYFPFMLIPIVTLIFIYLHKKYYYIEDQ</sequence>
<name>A0A4Q9LL60_9MICR</name>
<dbReference type="VEuPathDB" id="MicrosporidiaDB:CWI36_0068p0050"/>
<reference evidence="2 3" key="1">
    <citation type="submission" date="2017-12" db="EMBL/GenBank/DDBJ databases">
        <authorList>
            <person name="Pombert J.-F."/>
            <person name="Haag K.L."/>
            <person name="Ebert D."/>
        </authorList>
    </citation>
    <scope>NUCLEOTIDE SEQUENCE [LARGE SCALE GENOMIC DNA]</scope>
    <source>
        <strain evidence="2">BE-OM-2</strain>
    </source>
</reference>
<feature type="transmembrane region" description="Helical" evidence="1">
    <location>
        <begin position="189"/>
        <end position="207"/>
    </location>
</feature>
<dbReference type="EMBL" id="PITI01000068">
    <property type="protein sequence ID" value="TBU09053.1"/>
    <property type="molecule type" value="Genomic_DNA"/>
</dbReference>
<feature type="transmembrane region" description="Helical" evidence="1">
    <location>
        <begin position="35"/>
        <end position="54"/>
    </location>
</feature>
<evidence type="ECO:0000256" key="1">
    <source>
        <dbReference type="SAM" id="Phobius"/>
    </source>
</evidence>
<gene>
    <name evidence="2" type="ORF">CWI36_0068p0050</name>
</gene>
<comment type="caution">
    <text evidence="2">The sequence shown here is derived from an EMBL/GenBank/DDBJ whole genome shotgun (WGS) entry which is preliminary data.</text>
</comment>
<feature type="transmembrane region" description="Helical" evidence="1">
    <location>
        <begin position="250"/>
        <end position="268"/>
    </location>
</feature>
<evidence type="ECO:0000313" key="2">
    <source>
        <dbReference type="EMBL" id="TBU09053.1"/>
    </source>
</evidence>
<dbReference type="Proteomes" id="UP000291404">
    <property type="component" value="Unassembled WGS sequence"/>
</dbReference>
<feature type="transmembrane region" description="Helical" evidence="1">
    <location>
        <begin position="160"/>
        <end position="177"/>
    </location>
</feature>
<keyword evidence="1" id="KW-0472">Membrane</keyword>